<proteinExistence type="predicted"/>
<dbReference type="CDD" id="cd18494">
    <property type="entry name" value="BACK_BTBD19"/>
    <property type="match status" value="1"/>
</dbReference>
<accession>A0A7M5XFU1</accession>
<organism evidence="2 3">
    <name type="scientific">Clytia hemisphaerica</name>
    <dbReference type="NCBI Taxonomy" id="252671"/>
    <lineage>
        <taxon>Eukaryota</taxon>
        <taxon>Metazoa</taxon>
        <taxon>Cnidaria</taxon>
        <taxon>Hydrozoa</taxon>
        <taxon>Hydroidolina</taxon>
        <taxon>Leptothecata</taxon>
        <taxon>Obeliida</taxon>
        <taxon>Clytiidae</taxon>
        <taxon>Clytia</taxon>
    </lineage>
</organism>
<feature type="domain" description="BACK" evidence="1">
    <location>
        <begin position="40"/>
        <end position="143"/>
    </location>
</feature>
<dbReference type="EnsemblMetazoa" id="CLYHEMT022601.1">
    <property type="protein sequence ID" value="CLYHEMP022601.1"/>
    <property type="gene ID" value="CLYHEMG022601"/>
</dbReference>
<evidence type="ECO:0000313" key="3">
    <source>
        <dbReference type="Proteomes" id="UP000594262"/>
    </source>
</evidence>
<evidence type="ECO:0000259" key="1">
    <source>
        <dbReference type="SMART" id="SM00875"/>
    </source>
</evidence>
<protein>
    <recommendedName>
        <fullName evidence="1">BACK domain-containing protein</fullName>
    </recommendedName>
</protein>
<dbReference type="OrthoDB" id="45365at2759"/>
<dbReference type="Pfam" id="PF07707">
    <property type="entry name" value="BACK"/>
    <property type="match status" value="1"/>
</dbReference>
<dbReference type="InterPro" id="IPR011705">
    <property type="entry name" value="BACK"/>
</dbReference>
<reference evidence="2" key="1">
    <citation type="submission" date="2021-01" db="UniProtKB">
        <authorList>
            <consortium name="EnsemblMetazoa"/>
        </authorList>
    </citation>
    <scope>IDENTIFICATION</scope>
</reference>
<dbReference type="InterPro" id="IPR011333">
    <property type="entry name" value="SKP1/BTB/POZ_sf"/>
</dbReference>
<name>A0A7M5XFU1_9CNID</name>
<dbReference type="SMART" id="SM00875">
    <property type="entry name" value="BACK"/>
    <property type="match status" value="1"/>
</dbReference>
<sequence length="187" mass="21173">MHLGNQVMPLLSMAMEYGMEQLIKICEKFISSSINIENACCSMQAAVTFGLDNFKRTLLPFIEQNTAEIFKTKSFNELSETTLSYILQSDELTMDEYDLMKAIKGWAVVNSVALGRPLSEISRTVVCNLRLSLLSAEELARLETENMKEHFIPVEQISMAWKHLALKTPLHSTLDTTPRKGTIPRKK</sequence>
<dbReference type="AlphaFoldDB" id="A0A7M5XFU1"/>
<dbReference type="Gene3D" id="3.30.710.10">
    <property type="entry name" value="Potassium Channel Kv1.1, Chain A"/>
    <property type="match status" value="1"/>
</dbReference>
<dbReference type="InterPro" id="IPR042846">
    <property type="entry name" value="BTBD19"/>
</dbReference>
<keyword evidence="3" id="KW-1185">Reference proteome</keyword>
<evidence type="ECO:0000313" key="2">
    <source>
        <dbReference type="EnsemblMetazoa" id="CLYHEMP022601.1"/>
    </source>
</evidence>
<dbReference type="PANTHER" id="PTHR46965:SF1">
    <property type="entry name" value="BTB_POZ DOMAIN-CONTAINING PROTEIN 19"/>
    <property type="match status" value="1"/>
</dbReference>
<dbReference type="PANTHER" id="PTHR46965">
    <property type="entry name" value="BTB/POZ DOMAIN-CONTAINING PROTEIN 19"/>
    <property type="match status" value="1"/>
</dbReference>
<dbReference type="Gene3D" id="1.25.40.420">
    <property type="match status" value="1"/>
</dbReference>
<dbReference type="Proteomes" id="UP000594262">
    <property type="component" value="Unplaced"/>
</dbReference>